<comment type="caution">
    <text evidence="3">The sequence shown here is derived from an EMBL/GenBank/DDBJ whole genome shotgun (WGS) entry which is preliminary data.</text>
</comment>
<evidence type="ECO:0000313" key="4">
    <source>
        <dbReference type="Proteomes" id="UP000634206"/>
    </source>
</evidence>
<evidence type="ECO:0000313" key="3">
    <source>
        <dbReference type="EMBL" id="MBK1854208.1"/>
    </source>
</evidence>
<reference evidence="3" key="1">
    <citation type="submission" date="2021-01" db="EMBL/GenBank/DDBJ databases">
        <title>Modified the classification status of verrucomicrobia.</title>
        <authorList>
            <person name="Feng X."/>
        </authorList>
    </citation>
    <scope>NUCLEOTIDE SEQUENCE</scope>
    <source>
        <strain evidence="3">5K15</strain>
    </source>
</reference>
<accession>A0AAE2S9I2</accession>
<dbReference type="RefSeq" id="WP_309488812.1">
    <property type="nucleotide sequence ID" value="NZ_JAENIG010000002.1"/>
</dbReference>
<feature type="region of interest" description="Disordered" evidence="1">
    <location>
        <begin position="407"/>
        <end position="436"/>
    </location>
</feature>
<keyword evidence="2" id="KW-0472">Membrane</keyword>
<keyword evidence="2" id="KW-0812">Transmembrane</keyword>
<organism evidence="3 4">
    <name type="scientific">Oceaniferula flava</name>
    <dbReference type="NCBI Taxonomy" id="2800421"/>
    <lineage>
        <taxon>Bacteria</taxon>
        <taxon>Pseudomonadati</taxon>
        <taxon>Verrucomicrobiota</taxon>
        <taxon>Verrucomicrobiia</taxon>
        <taxon>Verrucomicrobiales</taxon>
        <taxon>Verrucomicrobiaceae</taxon>
        <taxon>Oceaniferula</taxon>
    </lineage>
</organism>
<dbReference type="EMBL" id="JAENIG010000002">
    <property type="protein sequence ID" value="MBK1854208.1"/>
    <property type="molecule type" value="Genomic_DNA"/>
</dbReference>
<evidence type="ECO:0000256" key="2">
    <source>
        <dbReference type="SAM" id="Phobius"/>
    </source>
</evidence>
<dbReference type="Proteomes" id="UP000634206">
    <property type="component" value="Unassembled WGS sequence"/>
</dbReference>
<proteinExistence type="predicted"/>
<sequence length="1188" mass="129628">MKTHINHQPAGNRQGFALIATISVMVLLVMIALSMLSLSTVELRQKSHEQHQKQAQANARMALMIALGDLQKYAGPDRRVTATASILGDSVSPHKRNYTTVWDTSEWDVTDPVASRDSQAYMAALVSGRDEDTPATRATATSELSTAVPTSDSRWVSLVAEGSVEDEDDFVYAEKVDVDQGSNTGSYAYWVGDEGVKARFDIAVADDSATQTWATAGRMGVPMGTGIHKMTDMDAYEEYLPDGSEVANLPKFLTLGSVDLSNIDQAAVGRHFHDVTSSHVGLLVDNRWGGIRRDLSTAFELDIEDFNEVEEFSAAEEVNLTSGYSSFTSDTRTNPLYYSDDTDESLGFLYEIPVDSTNRYRGPTWDVLRNHYRTYKKERNELNFRGVSVSSGSDALVAHSVVPFTYNRQPGTTDNRSLGSRHQATHSNSNSSQNFPIVSKHGVAGSYDTFQNGARNEPTVQKVAPQLIRMVMQYGLARDNNDYYITLNPFFVVHNPYNYPIEFYSMSVDLAYFNFLNGMEVTYTEAGTGSTKTQLFTLGSGGHSQKLQSFRILPSSTGNNRLEPGQIKVVSVSGGFTGTSGDSYVIPTEMQYNEAAGVYLGGGVKKTMNVEPNSQITTKIFYSRFKSGYLTYQIPQIFSRLHHPLQADGSTATLLDQSDASGDSFIYDRQLYSLIQSIQVTPASLNEVTTTKNVNSFPEPAVGGLGLFTLDMGLKDYDGNAAVMSDFNYRALATSSADYDKSHEVAPNWDLILSDTQLSSLQIAGSDRTSAYWGESKSASGGGSSKVVLFDLPHAPMVSLGGLQHADTSKFNLHAMRSIGHSRPQVGASDLRKLYNKFSATRFTGTSTKYQFDTSWAANEALWDRYFFSGINWGGADSQPYSSHVEAVTALTEGEVDKVLANSRLTLVDLPSSDDLSDLQDYTKIGNYLGIAGAFNVNSTSVDAWKAVLSSLSGREISYLSGTSLVNETMGADVSPISRFSTPASLDDDYSGIRALDDGELDKLAEAIVEQVKERGPFMGLADFVNRRLLSDDTGEAGAIQAAIDESDVNNGFEVGSTSGNGLARSAPTASEGMPRQLDQGDVLNLLGPVIATRSDTFIIRAYGDSKDSAGNIKARAWCEAVVQRTPEWVVDPEVDSTVQNPDYPSGNSTSEPILRQWIPNTSLPETAETFGRRFKVSSFRWLSANEI</sequence>
<protein>
    <submittedName>
        <fullName evidence="3">Uncharacterized protein</fullName>
    </submittedName>
</protein>
<evidence type="ECO:0000256" key="1">
    <source>
        <dbReference type="SAM" id="MobiDB-lite"/>
    </source>
</evidence>
<gene>
    <name evidence="3" type="ORF">JIN83_04520</name>
</gene>
<dbReference type="AlphaFoldDB" id="A0AAE2S9I2"/>
<feature type="transmembrane region" description="Helical" evidence="2">
    <location>
        <begin position="16"/>
        <end position="38"/>
    </location>
</feature>
<keyword evidence="4" id="KW-1185">Reference proteome</keyword>
<name>A0AAE2S9I2_9BACT</name>
<keyword evidence="2" id="KW-1133">Transmembrane helix</keyword>